<reference evidence="1 2" key="1">
    <citation type="submission" date="2016-06" db="EMBL/GenBank/DDBJ databases">
        <authorList>
            <person name="Kjaerup R.B."/>
            <person name="Dalgaard T.S."/>
            <person name="Juul-Madsen H.R."/>
        </authorList>
    </citation>
    <scope>NUCLEOTIDE SEQUENCE [LARGE SCALE GENOMIC DNA]</scope>
    <source>
        <strain evidence="1">3</strain>
    </source>
</reference>
<dbReference type="EMBL" id="FLQX01000045">
    <property type="protein sequence ID" value="SBT04438.1"/>
    <property type="molecule type" value="Genomic_DNA"/>
</dbReference>
<gene>
    <name evidence="1" type="ORF">ACCAA_1390007</name>
</gene>
<proteinExistence type="predicted"/>
<evidence type="ECO:0000313" key="1">
    <source>
        <dbReference type="EMBL" id="SBT04438.1"/>
    </source>
</evidence>
<name>A0A1A8XKH4_9PROT</name>
<dbReference type="AlphaFoldDB" id="A0A1A8XKH4"/>
<dbReference type="Pfam" id="PF10754">
    <property type="entry name" value="DUF2569"/>
    <property type="match status" value="1"/>
</dbReference>
<protein>
    <submittedName>
        <fullName evidence="1">Uncharacterized protein</fullName>
    </submittedName>
</protein>
<evidence type="ECO:0000313" key="2">
    <source>
        <dbReference type="Proteomes" id="UP000199169"/>
    </source>
</evidence>
<dbReference type="InterPro" id="IPR019690">
    <property type="entry name" value="DUF2569"/>
</dbReference>
<organism evidence="1 2">
    <name type="scientific">Candidatus Accumulibacter aalborgensis</name>
    <dbReference type="NCBI Taxonomy" id="1860102"/>
    <lineage>
        <taxon>Bacteria</taxon>
        <taxon>Pseudomonadati</taxon>
        <taxon>Pseudomonadota</taxon>
        <taxon>Betaproteobacteria</taxon>
        <taxon>Candidatus Accumulibacter</taxon>
    </lineage>
</organism>
<accession>A0A1A8XKH4</accession>
<keyword evidence="2" id="KW-1185">Reference proteome</keyword>
<dbReference type="Proteomes" id="UP000199169">
    <property type="component" value="Unassembled WGS sequence"/>
</dbReference>
<sequence length="61" mass="7216">MQLTPRCMRAMHAHYAWVFDEEAMTNDVNVELVRTAVFFAIWFTYFNISKRIKATFPEGGR</sequence>